<organism evidence="2 3">
    <name type="scientific">Xylaria arbuscula</name>
    <dbReference type="NCBI Taxonomy" id="114810"/>
    <lineage>
        <taxon>Eukaryota</taxon>
        <taxon>Fungi</taxon>
        <taxon>Dikarya</taxon>
        <taxon>Ascomycota</taxon>
        <taxon>Pezizomycotina</taxon>
        <taxon>Sordariomycetes</taxon>
        <taxon>Xylariomycetidae</taxon>
        <taxon>Xylariales</taxon>
        <taxon>Xylariaceae</taxon>
        <taxon>Xylaria</taxon>
    </lineage>
</organism>
<evidence type="ECO:0000313" key="2">
    <source>
        <dbReference type="EMBL" id="KAJ3562610.1"/>
    </source>
</evidence>
<sequence length="197" mass="22629">MRERSNHDQDVEDLMRRPKYVKGPGLDALREPKLHYVYPLAFTLRSSSHLFSFSHQDSVFEEKEEKDHSRGKTESRRQAGLFRHLLESEFVDAVDDGREARQPGHDEDDEAKGAPFGALKVRQHHDNNTDEPQGAAHAPVDFALSSLAPETDVDARHKRPNNQYNNADEIKPQPTRLELARVRHQRVVRARDPQTRG</sequence>
<feature type="compositionally biased region" description="Basic and acidic residues" evidence="1">
    <location>
        <begin position="1"/>
        <end position="16"/>
    </location>
</feature>
<protein>
    <submittedName>
        <fullName evidence="2">Uncharacterized protein</fullName>
    </submittedName>
</protein>
<gene>
    <name evidence="2" type="ORF">NPX13_g8502</name>
</gene>
<name>A0A9W8N821_9PEZI</name>
<dbReference type="AlphaFoldDB" id="A0A9W8N821"/>
<evidence type="ECO:0000313" key="3">
    <source>
        <dbReference type="Proteomes" id="UP001148614"/>
    </source>
</evidence>
<dbReference type="Proteomes" id="UP001148614">
    <property type="component" value="Unassembled WGS sequence"/>
</dbReference>
<keyword evidence="3" id="KW-1185">Reference proteome</keyword>
<feature type="compositionally biased region" description="Basic and acidic residues" evidence="1">
    <location>
        <begin position="95"/>
        <end position="105"/>
    </location>
</feature>
<dbReference type="EMBL" id="JANPWZ010001877">
    <property type="protein sequence ID" value="KAJ3562610.1"/>
    <property type="molecule type" value="Genomic_DNA"/>
</dbReference>
<feature type="region of interest" description="Disordered" evidence="1">
    <location>
        <begin position="1"/>
        <end position="26"/>
    </location>
</feature>
<comment type="caution">
    <text evidence="2">The sequence shown here is derived from an EMBL/GenBank/DDBJ whole genome shotgun (WGS) entry which is preliminary data.</text>
</comment>
<reference evidence="2" key="1">
    <citation type="submission" date="2022-07" db="EMBL/GenBank/DDBJ databases">
        <title>Genome Sequence of Xylaria arbuscula.</title>
        <authorList>
            <person name="Buettner E."/>
        </authorList>
    </citation>
    <scope>NUCLEOTIDE SEQUENCE</scope>
    <source>
        <strain evidence="2">VT107</strain>
    </source>
</reference>
<evidence type="ECO:0000256" key="1">
    <source>
        <dbReference type="SAM" id="MobiDB-lite"/>
    </source>
</evidence>
<feature type="region of interest" description="Disordered" evidence="1">
    <location>
        <begin position="93"/>
        <end position="176"/>
    </location>
</feature>
<accession>A0A9W8N821</accession>
<proteinExistence type="predicted"/>